<dbReference type="CDD" id="cd01948">
    <property type="entry name" value="EAL"/>
    <property type="match status" value="1"/>
</dbReference>
<organism evidence="2 3">
    <name type="scientific">Stenotrophomonas maltophilia</name>
    <name type="common">Pseudomonas maltophilia</name>
    <name type="synonym">Xanthomonas maltophilia</name>
    <dbReference type="NCBI Taxonomy" id="40324"/>
    <lineage>
        <taxon>Bacteria</taxon>
        <taxon>Pseudomonadati</taxon>
        <taxon>Pseudomonadota</taxon>
        <taxon>Gammaproteobacteria</taxon>
        <taxon>Lysobacterales</taxon>
        <taxon>Lysobacteraceae</taxon>
        <taxon>Stenotrophomonas</taxon>
        <taxon>Stenotrophomonas maltophilia group</taxon>
    </lineage>
</organism>
<dbReference type="SMART" id="SM00065">
    <property type="entry name" value="GAF"/>
    <property type="match status" value="1"/>
</dbReference>
<feature type="domain" description="EAL" evidence="1">
    <location>
        <begin position="332"/>
        <end position="585"/>
    </location>
</feature>
<evidence type="ECO:0000313" key="3">
    <source>
        <dbReference type="Proteomes" id="UP000487117"/>
    </source>
</evidence>
<dbReference type="Pfam" id="PF00563">
    <property type="entry name" value="EAL"/>
    <property type="match status" value="1"/>
</dbReference>
<dbReference type="PROSITE" id="PS50883">
    <property type="entry name" value="EAL"/>
    <property type="match status" value="1"/>
</dbReference>
<dbReference type="Proteomes" id="UP000487117">
    <property type="component" value="Unassembled WGS sequence"/>
</dbReference>
<dbReference type="SUPFAM" id="SSF55073">
    <property type="entry name" value="Nucleotide cyclase"/>
    <property type="match status" value="1"/>
</dbReference>
<proteinExistence type="predicted"/>
<dbReference type="InterPro" id="IPR035919">
    <property type="entry name" value="EAL_sf"/>
</dbReference>
<evidence type="ECO:0000259" key="1">
    <source>
        <dbReference type="PROSITE" id="PS50883"/>
    </source>
</evidence>
<dbReference type="InterPro" id="IPR050706">
    <property type="entry name" value="Cyclic-di-GMP_PDE-like"/>
</dbReference>
<dbReference type="InterPro" id="IPR029787">
    <property type="entry name" value="Nucleotide_cyclase"/>
</dbReference>
<dbReference type="Gene3D" id="3.20.20.450">
    <property type="entry name" value="EAL domain"/>
    <property type="match status" value="1"/>
</dbReference>
<dbReference type="PANTHER" id="PTHR33121">
    <property type="entry name" value="CYCLIC DI-GMP PHOSPHODIESTERASE PDEF"/>
    <property type="match status" value="1"/>
</dbReference>
<dbReference type="InterPro" id="IPR003018">
    <property type="entry name" value="GAF"/>
</dbReference>
<dbReference type="Gene3D" id="3.30.70.270">
    <property type="match status" value="1"/>
</dbReference>
<comment type="caution">
    <text evidence="2">The sequence shown here is derived from an EMBL/GenBank/DDBJ whole genome shotgun (WGS) entry which is preliminary data.</text>
</comment>
<name>A0A7V8JN58_STEMA</name>
<dbReference type="InterPro" id="IPR029016">
    <property type="entry name" value="GAF-like_dom_sf"/>
</dbReference>
<sequence>MPRLVNDERLTTLDTLSVLDAAAGAALDPLTTLAAQLLASPVAFVSLVEVERQRLISSEGLSLRETPIRDAVCAHALAHPEGLVIADLQADPRLTGNPILDESPALRAYAGVPLVAQNGVAIGTLCVMDHAPRHYDSTELQQLRTLARAVMDRIELRAMAGRREPVSGLPNRQQFVLDYPGLLARRRGEAVHAVMIDVLDVVRAGEAGQVLGMAPLEALIRRAGVRLRLALQGIADVYHVGVARFAFLLDLPDRAAVEQLLQELQSRLVRPVLAAAVPMSPTFSAGICTVDVAQDTPADVIRKLLVGLHSAQAGNTAYCWYCQERDQRLKRGYRLAADAERGLRRDEFHLVYQPRFRCGDLQPVGAEVLIRRDHPRLGPVSPAEFIPVFERTALMDTVTQWVVDHALAQLAQWRRLGIDLPLSINVSARDIAHRDAASRLLQKLASHGLHRHDLELEITESESLRADSLPGEQLALLSAQGVQIAIDDFGSGYSNFGYLTELPIHTVKLDKSLIDNIAVDARARLKVEAILAMTRGLGYHTVAEGVETMDQVQQLRALHCDELQGFVLARPMRADDLTARLRAPPAHA</sequence>
<reference evidence="3" key="1">
    <citation type="journal article" date="2020" name="MBio">
        <title>Horizontal gene transfer to a defensive symbiont with a reduced genome amongst a multipartite beetle microbiome.</title>
        <authorList>
            <person name="Waterworth S.C."/>
            <person name="Florez L.V."/>
            <person name="Rees E.R."/>
            <person name="Hertweck C."/>
            <person name="Kaltenpoth M."/>
            <person name="Kwan J.C."/>
        </authorList>
    </citation>
    <scope>NUCLEOTIDE SEQUENCE [LARGE SCALE GENOMIC DNA]</scope>
</reference>
<dbReference type="InterPro" id="IPR043128">
    <property type="entry name" value="Rev_trsase/Diguanyl_cyclase"/>
</dbReference>
<dbReference type="InterPro" id="IPR001633">
    <property type="entry name" value="EAL_dom"/>
</dbReference>
<dbReference type="SUPFAM" id="SSF55781">
    <property type="entry name" value="GAF domain-like"/>
    <property type="match status" value="1"/>
</dbReference>
<dbReference type="Gene3D" id="3.30.450.40">
    <property type="match status" value="1"/>
</dbReference>
<evidence type="ECO:0000313" key="2">
    <source>
        <dbReference type="EMBL" id="KAF1017021.1"/>
    </source>
</evidence>
<accession>A0A7V8JN58</accession>
<dbReference type="SMART" id="SM00267">
    <property type="entry name" value="GGDEF"/>
    <property type="match status" value="1"/>
</dbReference>
<dbReference type="AlphaFoldDB" id="A0A7V8JN58"/>
<protein>
    <submittedName>
        <fullName evidence="2">Oxygen sensor protein DosP</fullName>
    </submittedName>
</protein>
<dbReference type="SMART" id="SM00052">
    <property type="entry name" value="EAL"/>
    <property type="match status" value="1"/>
</dbReference>
<dbReference type="Pfam" id="PF01590">
    <property type="entry name" value="GAF"/>
    <property type="match status" value="1"/>
</dbReference>
<dbReference type="EMBL" id="WNDS01000001">
    <property type="protein sequence ID" value="KAF1017021.1"/>
    <property type="molecule type" value="Genomic_DNA"/>
</dbReference>
<dbReference type="PANTHER" id="PTHR33121:SF19">
    <property type="entry name" value="CYCLIC DI-GMP PHOSPHODIESTERASE PA2567"/>
    <property type="match status" value="1"/>
</dbReference>
<gene>
    <name evidence="2" type="primary">dosP</name>
    <name evidence="2" type="ORF">GAK31_00280</name>
</gene>
<dbReference type="GO" id="GO:0071111">
    <property type="term" value="F:cyclic-guanylate-specific phosphodiesterase activity"/>
    <property type="evidence" value="ECO:0007669"/>
    <property type="project" value="InterPro"/>
</dbReference>
<dbReference type="SUPFAM" id="SSF141868">
    <property type="entry name" value="EAL domain-like"/>
    <property type="match status" value="1"/>
</dbReference>
<dbReference type="InterPro" id="IPR000160">
    <property type="entry name" value="GGDEF_dom"/>
</dbReference>